<dbReference type="Proteomes" id="UP000277811">
    <property type="component" value="Unassembled WGS sequence"/>
</dbReference>
<dbReference type="EMBL" id="UPPP01000127">
    <property type="protein sequence ID" value="VBB09494.1"/>
    <property type="molecule type" value="Genomic_DNA"/>
</dbReference>
<evidence type="ECO:0000313" key="1">
    <source>
        <dbReference type="EMBL" id="VBB09494.1"/>
    </source>
</evidence>
<evidence type="ECO:0000313" key="2">
    <source>
        <dbReference type="Proteomes" id="UP000277811"/>
    </source>
</evidence>
<gene>
    <name evidence="1" type="ORF">LUCI_4789</name>
</gene>
<keyword evidence="2" id="KW-1185">Reference proteome</keyword>
<reference evidence="1 2" key="1">
    <citation type="submission" date="2018-06" db="EMBL/GenBank/DDBJ databases">
        <authorList>
            <person name="Strepis N."/>
        </authorList>
    </citation>
    <scope>NUCLEOTIDE SEQUENCE [LARGE SCALE GENOMIC DNA]</scope>
    <source>
        <strain evidence="1">LUCI</strain>
    </source>
</reference>
<organism evidence="1 2">
    <name type="scientific">Lucifera butyrica</name>
    <dbReference type="NCBI Taxonomy" id="1351585"/>
    <lineage>
        <taxon>Bacteria</taxon>
        <taxon>Bacillati</taxon>
        <taxon>Bacillota</taxon>
        <taxon>Negativicutes</taxon>
        <taxon>Veillonellales</taxon>
        <taxon>Veillonellaceae</taxon>
        <taxon>Lucifera</taxon>
    </lineage>
</organism>
<sequence>MPTTAEINQKYFRPSCLPAINSRGFPVNFFEPYTGKKYNEIVVPGSLLSNPTDMIINFFSLLREANNFPGLPPVGCGSIGLGATPLPVAYHFFSSFYQAKHSYNDFSNLFKNVAHINLIKLLQLVHHNNYYRYFIEIETIQSIKKGVTCFVYYYGFVTVEGENGVFKISDMTLTGEDFLCAAYHGWSHNAEESVAIRYAWCNLIKKQSPAEQTGFIKNIYFLGTDGADYLIQFITLTNGTDIEIAQFRREPNQVWTPIHIDPTKCLPSNQKNT</sequence>
<proteinExistence type="predicted"/>
<dbReference type="OrthoDB" id="1747159at2"/>
<dbReference type="AlphaFoldDB" id="A0A498RD64"/>
<dbReference type="RefSeq" id="WP_122630277.1">
    <property type="nucleotide sequence ID" value="NZ_UPPP01000127.1"/>
</dbReference>
<protein>
    <submittedName>
        <fullName evidence="1">Uncharacterized protein</fullName>
    </submittedName>
</protein>
<name>A0A498RD64_9FIRM</name>
<accession>A0A498RD64</accession>